<dbReference type="PANTHER" id="PTHR39337">
    <property type="entry name" value="BLR5642 PROTEIN"/>
    <property type="match status" value="1"/>
</dbReference>
<protein>
    <recommendedName>
        <fullName evidence="3">DUF488 domain-containing protein</fullName>
    </recommendedName>
</protein>
<reference evidence="1" key="1">
    <citation type="submission" date="2016-10" db="EMBL/GenBank/DDBJ databases">
        <authorList>
            <person name="Varghese N."/>
            <person name="Submissions S."/>
        </authorList>
    </citation>
    <scope>NUCLEOTIDE SEQUENCE [LARGE SCALE GENOMIC DNA]</scope>
    <source>
        <strain evidence="1">DSM 22082</strain>
    </source>
</reference>
<dbReference type="RefSeq" id="WP_092105191.1">
    <property type="nucleotide sequence ID" value="NZ_LT629739.1"/>
</dbReference>
<dbReference type="PIRSF" id="PIRSF024492">
    <property type="entry name" value="UCP024492"/>
    <property type="match status" value="1"/>
</dbReference>
<dbReference type="STRING" id="629680.SAMN04489751_1956"/>
<evidence type="ECO:0008006" key="3">
    <source>
        <dbReference type="Google" id="ProtNLM"/>
    </source>
</evidence>
<dbReference type="PANTHER" id="PTHR39337:SF1">
    <property type="entry name" value="BLR5642 PROTEIN"/>
    <property type="match status" value="1"/>
</dbReference>
<keyword evidence="2" id="KW-1185">Reference proteome</keyword>
<organism evidence="1 2">
    <name type="scientific">Brevibacterium sandarakinum</name>
    <dbReference type="NCBI Taxonomy" id="629680"/>
    <lineage>
        <taxon>Bacteria</taxon>
        <taxon>Bacillati</taxon>
        <taxon>Actinomycetota</taxon>
        <taxon>Actinomycetes</taxon>
        <taxon>Micrococcales</taxon>
        <taxon>Brevibacteriaceae</taxon>
        <taxon>Brevibacterium</taxon>
    </lineage>
</organism>
<dbReference type="AlphaFoldDB" id="A0A1H1RZP3"/>
<accession>A0A1H1RZP3</accession>
<dbReference type="InterPro" id="IPR014519">
    <property type="entry name" value="UCP024492"/>
</dbReference>
<gene>
    <name evidence="1" type="ORF">SAMN04489751_1956</name>
</gene>
<evidence type="ECO:0000313" key="2">
    <source>
        <dbReference type="Proteomes" id="UP000199700"/>
    </source>
</evidence>
<dbReference type="OrthoDB" id="9789109at2"/>
<proteinExistence type="predicted"/>
<sequence>MSAAQFLTVGHSNRSLQEFIELLTENAAEVVVDVRKLPGSNKNPQFNADILIDSLAESGIELRRLEGLTGRRPVNRDIDFEVNGWWTNRSFHNYADHTLTEEFRTDFDELIEWCETGRCVLMCSEAVWWRCHRRIITDNLLAHDFPVTHIMGRNQTTAAELSAGADVAQDGSVTYPATDSANPIGEPTDS</sequence>
<evidence type="ECO:0000313" key="1">
    <source>
        <dbReference type="EMBL" id="SDS41227.1"/>
    </source>
</evidence>
<dbReference type="Pfam" id="PF04343">
    <property type="entry name" value="DUF488"/>
    <property type="match status" value="1"/>
</dbReference>
<name>A0A1H1RZP3_BRESA</name>
<dbReference type="InterPro" id="IPR007438">
    <property type="entry name" value="DUF488"/>
</dbReference>
<dbReference type="EMBL" id="LT629739">
    <property type="protein sequence ID" value="SDS41227.1"/>
    <property type="molecule type" value="Genomic_DNA"/>
</dbReference>
<dbReference type="Proteomes" id="UP000199700">
    <property type="component" value="Chromosome"/>
</dbReference>